<comment type="caution">
    <text evidence="1">The sequence shown here is derived from an EMBL/GenBank/DDBJ whole genome shotgun (WGS) entry which is preliminary data.</text>
</comment>
<sequence>MIRIRNYTKKLSANKKTIFAKKPIENLQNILKTARIGFLKC</sequence>
<dbReference type="EMBL" id="AKWD02000009">
    <property type="protein sequence ID" value="EMO55258.1"/>
    <property type="molecule type" value="Genomic_DNA"/>
</dbReference>
<dbReference type="AlphaFoldDB" id="M6W0D3"/>
<reference evidence="1 2" key="1">
    <citation type="submission" date="2013-01" db="EMBL/GenBank/DDBJ databases">
        <authorList>
            <person name="Harkins D.M."/>
            <person name="Durkin A.S."/>
            <person name="Brinkac L.M."/>
            <person name="Haft D.H."/>
            <person name="Selengut J.D."/>
            <person name="Sanka R."/>
            <person name="DePew J."/>
            <person name="Purushe J."/>
            <person name="Matthias M.A."/>
            <person name="Vinetz J.M."/>
            <person name="Sutton G.G."/>
            <person name="Nierman W.C."/>
            <person name="Fouts D.E."/>
        </authorList>
    </citation>
    <scope>NUCLEOTIDE SEQUENCE [LARGE SCALE GENOMIC DNA]</scope>
    <source>
        <strain evidence="1 2">HAI1536</strain>
    </source>
</reference>
<name>M6W0D3_9LEPT</name>
<evidence type="ECO:0000313" key="2">
    <source>
        <dbReference type="Proteomes" id="UP000012112"/>
    </source>
</evidence>
<accession>M6W0D3</accession>
<organism evidence="1 2">
    <name type="scientific">Leptospira noguchii</name>
    <dbReference type="NCBI Taxonomy" id="28182"/>
    <lineage>
        <taxon>Bacteria</taxon>
        <taxon>Pseudomonadati</taxon>
        <taxon>Spirochaetota</taxon>
        <taxon>Spirochaetia</taxon>
        <taxon>Leptospirales</taxon>
        <taxon>Leptospiraceae</taxon>
        <taxon>Leptospira</taxon>
    </lineage>
</organism>
<dbReference type="Proteomes" id="UP000012112">
    <property type="component" value="Unassembled WGS sequence"/>
</dbReference>
<proteinExistence type="predicted"/>
<gene>
    <name evidence="1" type="ORF">LEP1GSC172_3245</name>
</gene>
<protein>
    <submittedName>
        <fullName evidence="1">Uncharacterized protein</fullName>
    </submittedName>
</protein>
<evidence type="ECO:0000313" key="1">
    <source>
        <dbReference type="EMBL" id="EMO55258.1"/>
    </source>
</evidence>